<dbReference type="Gene3D" id="2.30.110.10">
    <property type="entry name" value="Electron Transport, Fmn-binding Protein, Chain A"/>
    <property type="match status" value="1"/>
</dbReference>
<protein>
    <submittedName>
        <fullName evidence="2">Pyridoxamine 5'-phosphate oxidase family protein</fullName>
    </submittedName>
</protein>
<comment type="caution">
    <text evidence="2">The sequence shown here is derived from an EMBL/GenBank/DDBJ whole genome shotgun (WGS) entry which is preliminary data.</text>
</comment>
<name>A0ABW3FG64_9HYPH</name>
<evidence type="ECO:0000259" key="1">
    <source>
        <dbReference type="Pfam" id="PF01243"/>
    </source>
</evidence>
<reference evidence="3" key="1">
    <citation type="journal article" date="2019" name="Int. J. Syst. Evol. Microbiol.">
        <title>The Global Catalogue of Microorganisms (GCM) 10K type strain sequencing project: providing services to taxonomists for standard genome sequencing and annotation.</title>
        <authorList>
            <consortium name="The Broad Institute Genomics Platform"/>
            <consortium name="The Broad Institute Genome Sequencing Center for Infectious Disease"/>
            <person name="Wu L."/>
            <person name="Ma J."/>
        </authorList>
    </citation>
    <scope>NUCLEOTIDE SEQUENCE [LARGE SCALE GENOMIC DNA]</scope>
    <source>
        <strain evidence="3">CCUG 60023</strain>
    </source>
</reference>
<accession>A0ABW3FG64</accession>
<dbReference type="EMBL" id="JBHTJV010000003">
    <property type="protein sequence ID" value="MFD0915821.1"/>
    <property type="molecule type" value="Genomic_DNA"/>
</dbReference>
<feature type="domain" description="Pyridoxamine 5'-phosphate oxidase N-terminal" evidence="1">
    <location>
        <begin position="35"/>
        <end position="154"/>
    </location>
</feature>
<dbReference type="InterPro" id="IPR024029">
    <property type="entry name" value="Pyridox_Oxase_FMN-dep"/>
</dbReference>
<sequence length="207" mass="22826">MTTHAIETIEQLEAYYPGIANISPATWGKETAKINDDYRRLIEACPFATVATEGPEGLDCSPRGDGPGFIRIIDQHTIALPDRRGNNRLDTLRNIVRTGRVALLLMIPGLNETVRINGRALVSVEPDLLESMAEQGKVPASAILVTIETMYFQCARAIIRSRLWQADAQVDPKTLPSAGQLVRSVMADFDSDSYDAVLPERQAKTLY</sequence>
<dbReference type="SUPFAM" id="SSF50475">
    <property type="entry name" value="FMN-binding split barrel"/>
    <property type="match status" value="1"/>
</dbReference>
<dbReference type="PANTHER" id="PTHR42815">
    <property type="entry name" value="FAD-BINDING, PUTATIVE (AFU_ORTHOLOGUE AFUA_6G07600)-RELATED"/>
    <property type="match status" value="1"/>
</dbReference>
<dbReference type="InterPro" id="IPR011576">
    <property type="entry name" value="Pyridox_Oxase_N"/>
</dbReference>
<dbReference type="InterPro" id="IPR012349">
    <property type="entry name" value="Split_barrel_FMN-bd"/>
</dbReference>
<organism evidence="2 3">
    <name type="scientific">Pseudahrensia aquimaris</name>
    <dbReference type="NCBI Taxonomy" id="744461"/>
    <lineage>
        <taxon>Bacteria</taxon>
        <taxon>Pseudomonadati</taxon>
        <taxon>Pseudomonadota</taxon>
        <taxon>Alphaproteobacteria</taxon>
        <taxon>Hyphomicrobiales</taxon>
        <taxon>Ahrensiaceae</taxon>
        <taxon>Pseudahrensia</taxon>
    </lineage>
</organism>
<dbReference type="NCBIfam" id="TIGR04025">
    <property type="entry name" value="PPOX_FMN_DR2398"/>
    <property type="match status" value="1"/>
</dbReference>
<dbReference type="PANTHER" id="PTHR42815:SF2">
    <property type="entry name" value="FAD-BINDING, PUTATIVE (AFU_ORTHOLOGUE AFUA_6G07600)-RELATED"/>
    <property type="match status" value="1"/>
</dbReference>
<evidence type="ECO:0000313" key="2">
    <source>
        <dbReference type="EMBL" id="MFD0915821.1"/>
    </source>
</evidence>
<dbReference type="Pfam" id="PF01243">
    <property type="entry name" value="PNPOx_N"/>
    <property type="match status" value="1"/>
</dbReference>
<dbReference type="Proteomes" id="UP001597101">
    <property type="component" value="Unassembled WGS sequence"/>
</dbReference>
<proteinExistence type="predicted"/>
<keyword evidence="3" id="KW-1185">Reference proteome</keyword>
<evidence type="ECO:0000313" key="3">
    <source>
        <dbReference type="Proteomes" id="UP001597101"/>
    </source>
</evidence>
<gene>
    <name evidence="2" type="ORF">ACFQ14_05325</name>
</gene>
<dbReference type="RefSeq" id="WP_377211667.1">
    <property type="nucleotide sequence ID" value="NZ_JBHTJV010000003.1"/>
</dbReference>